<proteinExistence type="predicted"/>
<protein>
    <recommendedName>
        <fullName evidence="2">Ground-like domain-containing protein</fullName>
    </recommendedName>
</protein>
<gene>
    <name evidence="3" type="ORF">PENTCL1PPCAC_3589</name>
</gene>
<evidence type="ECO:0000313" key="4">
    <source>
        <dbReference type="Proteomes" id="UP001432027"/>
    </source>
</evidence>
<evidence type="ECO:0000259" key="2">
    <source>
        <dbReference type="Pfam" id="PF04155"/>
    </source>
</evidence>
<feature type="compositionally biased region" description="Polar residues" evidence="1">
    <location>
        <begin position="1"/>
        <end position="15"/>
    </location>
</feature>
<comment type="caution">
    <text evidence="3">The sequence shown here is derived from an EMBL/GenBank/DDBJ whole genome shotgun (WGS) entry which is preliminary data.</text>
</comment>
<accession>A0AAV5SMP3</accession>
<organism evidence="3 4">
    <name type="scientific">Pristionchus entomophagus</name>
    <dbReference type="NCBI Taxonomy" id="358040"/>
    <lineage>
        <taxon>Eukaryota</taxon>
        <taxon>Metazoa</taxon>
        <taxon>Ecdysozoa</taxon>
        <taxon>Nematoda</taxon>
        <taxon>Chromadorea</taxon>
        <taxon>Rhabditida</taxon>
        <taxon>Rhabditina</taxon>
        <taxon>Diplogasteromorpha</taxon>
        <taxon>Diplogasteroidea</taxon>
        <taxon>Neodiplogasteridae</taxon>
        <taxon>Pristionchus</taxon>
    </lineage>
</organism>
<sequence length="182" mass="20048">ANTPSYGSGASNYDLANNAPEYPDTNTTPGPYESPKHYASNKLEAYGGAAPPAETAYSEMVYPIPPPPSRRNAHFESESDKSGELDERHPMMRQLKIRRASTPPPIPRTSATCNSEKLGDAMIGVIVDDVSISKRRVAKATAEAFTWERFDVFCAKGEFSYSIHARKYCEVTKGDVTCFAFR</sequence>
<dbReference type="Pfam" id="PF04155">
    <property type="entry name" value="Ground-like"/>
    <property type="match status" value="1"/>
</dbReference>
<keyword evidence="4" id="KW-1185">Reference proteome</keyword>
<feature type="compositionally biased region" description="Basic and acidic residues" evidence="1">
    <location>
        <begin position="73"/>
        <end position="90"/>
    </location>
</feature>
<dbReference type="Proteomes" id="UP001432027">
    <property type="component" value="Unassembled WGS sequence"/>
</dbReference>
<dbReference type="AlphaFoldDB" id="A0AAV5SMP3"/>
<feature type="domain" description="Ground-like" evidence="2">
    <location>
        <begin position="112"/>
        <end position="181"/>
    </location>
</feature>
<feature type="non-terminal residue" evidence="3">
    <location>
        <position position="1"/>
    </location>
</feature>
<dbReference type="EMBL" id="BTSX01000001">
    <property type="protein sequence ID" value="GMS81414.1"/>
    <property type="molecule type" value="Genomic_DNA"/>
</dbReference>
<evidence type="ECO:0000256" key="1">
    <source>
        <dbReference type="SAM" id="MobiDB-lite"/>
    </source>
</evidence>
<evidence type="ECO:0000313" key="3">
    <source>
        <dbReference type="EMBL" id="GMS81414.1"/>
    </source>
</evidence>
<feature type="region of interest" description="Disordered" evidence="1">
    <location>
        <begin position="1"/>
        <end position="90"/>
    </location>
</feature>
<name>A0AAV5SMP3_9BILA</name>
<reference evidence="3" key="1">
    <citation type="submission" date="2023-10" db="EMBL/GenBank/DDBJ databases">
        <title>Genome assembly of Pristionchus species.</title>
        <authorList>
            <person name="Yoshida K."/>
            <person name="Sommer R.J."/>
        </authorList>
    </citation>
    <scope>NUCLEOTIDE SEQUENCE</scope>
    <source>
        <strain evidence="3">RS0144</strain>
    </source>
</reference>
<dbReference type="InterPro" id="IPR007284">
    <property type="entry name" value="Ground-like_dom"/>
</dbReference>